<evidence type="ECO:0008006" key="3">
    <source>
        <dbReference type="Google" id="ProtNLM"/>
    </source>
</evidence>
<reference evidence="2" key="1">
    <citation type="submission" date="2013-08" db="EMBL/GenBank/DDBJ databases">
        <authorList>
            <person name="Mendez C."/>
            <person name="Richter M."/>
            <person name="Ferrer M."/>
            <person name="Sanchez J."/>
        </authorList>
    </citation>
    <scope>NUCLEOTIDE SEQUENCE</scope>
</reference>
<dbReference type="EMBL" id="AUZX01012453">
    <property type="protein sequence ID" value="EQD39259.1"/>
    <property type="molecule type" value="Genomic_DNA"/>
</dbReference>
<keyword evidence="1" id="KW-1133">Transmembrane helix</keyword>
<accession>T1AE41</accession>
<comment type="caution">
    <text evidence="2">The sequence shown here is derived from an EMBL/GenBank/DDBJ whole genome shotgun (WGS) entry which is preliminary data.</text>
</comment>
<dbReference type="AlphaFoldDB" id="T1AE41"/>
<dbReference type="Pfam" id="PF04020">
    <property type="entry name" value="Phage_holin_4_2"/>
    <property type="match status" value="1"/>
</dbReference>
<keyword evidence="1" id="KW-0812">Transmembrane</keyword>
<dbReference type="PANTHER" id="PTHR37309:SF1">
    <property type="entry name" value="SLR0284 PROTEIN"/>
    <property type="match status" value="1"/>
</dbReference>
<gene>
    <name evidence="2" type="ORF">B1A_16940</name>
</gene>
<feature type="transmembrane region" description="Helical" evidence="1">
    <location>
        <begin position="33"/>
        <end position="54"/>
    </location>
</feature>
<evidence type="ECO:0000256" key="1">
    <source>
        <dbReference type="SAM" id="Phobius"/>
    </source>
</evidence>
<organism evidence="2">
    <name type="scientific">mine drainage metagenome</name>
    <dbReference type="NCBI Taxonomy" id="410659"/>
    <lineage>
        <taxon>unclassified sequences</taxon>
        <taxon>metagenomes</taxon>
        <taxon>ecological metagenomes</taxon>
    </lineage>
</organism>
<proteinExistence type="predicted"/>
<reference evidence="2" key="2">
    <citation type="journal article" date="2014" name="ISME J.">
        <title>Microbial stratification in low pH oxic and suboxic macroscopic growths along an acid mine drainage.</title>
        <authorList>
            <person name="Mendez-Garcia C."/>
            <person name="Mesa V."/>
            <person name="Sprenger R.R."/>
            <person name="Richter M."/>
            <person name="Diez M.S."/>
            <person name="Solano J."/>
            <person name="Bargiela R."/>
            <person name="Golyshina O.V."/>
            <person name="Manteca A."/>
            <person name="Ramos J.L."/>
            <person name="Gallego J.R."/>
            <person name="Llorente I."/>
            <person name="Martins Dos Santos V.A."/>
            <person name="Jensen O.N."/>
            <person name="Pelaez A.I."/>
            <person name="Sanchez J."/>
            <person name="Ferrer M."/>
        </authorList>
    </citation>
    <scope>NUCLEOTIDE SEQUENCE</scope>
</reference>
<evidence type="ECO:0000313" key="2">
    <source>
        <dbReference type="EMBL" id="EQD39259.1"/>
    </source>
</evidence>
<sequence>MTAFVLRALVSALGLWAATRWVPGIRIDNAGTLILAGLLLGIVNAIVRPVVILLTLPLTVLTLGIFLLVINTAMLALVAWILPGFHLTGGFWTAFQAALIVWLAGWLASWLIGPTGRIEIHIHRP</sequence>
<keyword evidence="1" id="KW-0472">Membrane</keyword>
<feature type="transmembrane region" description="Helical" evidence="1">
    <location>
        <begin position="94"/>
        <end position="113"/>
    </location>
</feature>
<dbReference type="InterPro" id="IPR007165">
    <property type="entry name" value="Phage_holin_4_2"/>
</dbReference>
<feature type="transmembrane region" description="Helical" evidence="1">
    <location>
        <begin position="61"/>
        <end position="82"/>
    </location>
</feature>
<name>T1AE41_9ZZZZ</name>
<protein>
    <recommendedName>
        <fullName evidence="3">Phage holin family protein</fullName>
    </recommendedName>
</protein>
<dbReference type="PANTHER" id="PTHR37309">
    <property type="entry name" value="SLR0284 PROTEIN"/>
    <property type="match status" value="1"/>
</dbReference>